<gene>
    <name evidence="1" type="ORF">HHI36_022404</name>
</gene>
<sequence>MTERSRSRTRIEEGVLTSPDPVLRRARSQRRAGSSTANIYQGRTTRAKQVLEFILVRLEFTAITVDSDQDFEVAVNGYQGYFTNKPSILEIMPRYEISSLLAFLRKMRENNFASTASSQQQDALYSPDTYCPYSEHR</sequence>
<evidence type="ECO:0000313" key="2">
    <source>
        <dbReference type="Proteomes" id="UP001516400"/>
    </source>
</evidence>
<dbReference type="Proteomes" id="UP001516400">
    <property type="component" value="Unassembled WGS sequence"/>
</dbReference>
<proteinExistence type="predicted"/>
<keyword evidence="2" id="KW-1185">Reference proteome</keyword>
<dbReference type="EMBL" id="JABFTP020000042">
    <property type="protein sequence ID" value="KAL3271934.1"/>
    <property type="molecule type" value="Genomic_DNA"/>
</dbReference>
<organism evidence="1 2">
    <name type="scientific">Cryptolaemus montrouzieri</name>
    <dbReference type="NCBI Taxonomy" id="559131"/>
    <lineage>
        <taxon>Eukaryota</taxon>
        <taxon>Metazoa</taxon>
        <taxon>Ecdysozoa</taxon>
        <taxon>Arthropoda</taxon>
        <taxon>Hexapoda</taxon>
        <taxon>Insecta</taxon>
        <taxon>Pterygota</taxon>
        <taxon>Neoptera</taxon>
        <taxon>Endopterygota</taxon>
        <taxon>Coleoptera</taxon>
        <taxon>Polyphaga</taxon>
        <taxon>Cucujiformia</taxon>
        <taxon>Coccinelloidea</taxon>
        <taxon>Coccinellidae</taxon>
        <taxon>Scymninae</taxon>
        <taxon>Scymnini</taxon>
        <taxon>Cryptolaemus</taxon>
    </lineage>
</organism>
<evidence type="ECO:0000313" key="1">
    <source>
        <dbReference type="EMBL" id="KAL3271934.1"/>
    </source>
</evidence>
<comment type="caution">
    <text evidence="1">The sequence shown here is derived from an EMBL/GenBank/DDBJ whole genome shotgun (WGS) entry which is preliminary data.</text>
</comment>
<protein>
    <submittedName>
        <fullName evidence="1">Uncharacterized protein</fullName>
    </submittedName>
</protein>
<dbReference type="AlphaFoldDB" id="A0ABD2MZV6"/>
<accession>A0ABD2MZV6</accession>
<name>A0ABD2MZV6_9CUCU</name>
<reference evidence="1 2" key="1">
    <citation type="journal article" date="2021" name="BMC Biol.">
        <title>Horizontally acquired antibacterial genes associated with adaptive radiation of ladybird beetles.</title>
        <authorList>
            <person name="Li H.S."/>
            <person name="Tang X.F."/>
            <person name="Huang Y.H."/>
            <person name="Xu Z.Y."/>
            <person name="Chen M.L."/>
            <person name="Du X.Y."/>
            <person name="Qiu B.Y."/>
            <person name="Chen P.T."/>
            <person name="Zhang W."/>
            <person name="Slipinski A."/>
            <person name="Escalona H.E."/>
            <person name="Waterhouse R.M."/>
            <person name="Zwick A."/>
            <person name="Pang H."/>
        </authorList>
    </citation>
    <scope>NUCLEOTIDE SEQUENCE [LARGE SCALE GENOMIC DNA]</scope>
    <source>
        <strain evidence="1">SYSU2018</strain>
    </source>
</reference>